<reference evidence="1" key="1">
    <citation type="submission" date="2015-09" db="EMBL/GenBank/DDBJ databases">
        <title>Draft Genome Sequences of Two Novel Amoeba-resistant Intranuclear Bacteria, Candidatus Berkiella cookevillensis and Candidatus Berkiella aquae.</title>
        <authorList>
            <person name="Mehari Y.T."/>
            <person name="Arivett B.A."/>
            <person name="Farone A.L."/>
            <person name="Gunderson J.H."/>
            <person name="Farone M.B."/>
        </authorList>
    </citation>
    <scope>NUCLEOTIDE SEQUENCE [LARGE SCALE GENOMIC DNA]</scope>
    <source>
        <strain evidence="1">CC99</strain>
    </source>
</reference>
<dbReference type="AlphaFoldDB" id="A0A0Q9YGT0"/>
<dbReference type="Gene3D" id="3.40.50.1000">
    <property type="entry name" value="HAD superfamily/HAD-like"/>
    <property type="match status" value="1"/>
</dbReference>
<keyword evidence="3" id="KW-1185">Reference proteome</keyword>
<dbReference type="Pfam" id="PF09419">
    <property type="entry name" value="PGP_phosphatase"/>
    <property type="match status" value="1"/>
</dbReference>
<dbReference type="SUPFAM" id="SSF56784">
    <property type="entry name" value="HAD-like"/>
    <property type="match status" value="1"/>
</dbReference>
<dbReference type="InterPro" id="IPR027706">
    <property type="entry name" value="PGP_Pase"/>
</dbReference>
<dbReference type="InterPro" id="IPR036412">
    <property type="entry name" value="HAD-like_sf"/>
</dbReference>
<dbReference type="InterPro" id="IPR023214">
    <property type="entry name" value="HAD_sf"/>
</dbReference>
<dbReference type="OrthoDB" id="5605017at2"/>
<accession>A0A0Q9YGT0</accession>
<evidence type="ECO:0000313" key="1">
    <source>
        <dbReference type="EMBL" id="KRG18777.1"/>
    </source>
</evidence>
<dbReference type="EMBL" id="LKHV02000001">
    <property type="protein sequence ID" value="MCS5709692.1"/>
    <property type="molecule type" value="Genomic_DNA"/>
</dbReference>
<comment type="caution">
    <text evidence="1">The sequence shown here is derived from an EMBL/GenBank/DDBJ whole genome shotgun (WGS) entry which is preliminary data.</text>
</comment>
<proteinExistence type="predicted"/>
<gene>
    <name evidence="2" type="ORF">CC99x_012370</name>
    <name evidence="1" type="ORF">CC99x_01258</name>
</gene>
<evidence type="ECO:0000313" key="3">
    <source>
        <dbReference type="Proteomes" id="UP000051494"/>
    </source>
</evidence>
<dbReference type="CDD" id="cd01427">
    <property type="entry name" value="HAD_like"/>
    <property type="match status" value="1"/>
</dbReference>
<evidence type="ECO:0000313" key="2">
    <source>
        <dbReference type="EMBL" id="MCS5709692.1"/>
    </source>
</evidence>
<dbReference type="Proteomes" id="UP000051494">
    <property type="component" value="Unassembled WGS sequence"/>
</dbReference>
<dbReference type="GO" id="GO:0008962">
    <property type="term" value="F:phosphatidylglycerophosphatase activity"/>
    <property type="evidence" value="ECO:0007669"/>
    <property type="project" value="InterPro"/>
</dbReference>
<dbReference type="RefSeq" id="WP_057624366.1">
    <property type="nucleotide sequence ID" value="NZ_LKHV02000001.1"/>
</dbReference>
<organism evidence="1">
    <name type="scientific">Candidatus Berkiella cookevillensis</name>
    <dbReference type="NCBI Taxonomy" id="437022"/>
    <lineage>
        <taxon>Bacteria</taxon>
        <taxon>Pseudomonadati</taxon>
        <taxon>Pseudomonadota</taxon>
        <taxon>Gammaproteobacteria</taxon>
        <taxon>Candidatus Berkiellales</taxon>
        <taxon>Candidatus Berkiellaceae</taxon>
        <taxon>Candidatus Berkiella</taxon>
    </lineage>
</organism>
<protein>
    <submittedName>
        <fullName evidence="1">Mitochondrial PGP phosphatase</fullName>
    </submittedName>
</protein>
<sequence length="196" mass="22696">MNRIVFAMQNGWRERHRLKEFLTNPKLQLTSLSDLTVEMIEAAHVAVVVLDFDGVLAPHDANRPTPEAHKWLEKLCLSIGEPRVAILTNKAKPERLRYFREHFPGIQVVRGVAKKPYPDGIWEIANYRGIESSRLLLIDDRLLTGMLAATLAPCQARYFSKPLKSFRRHFFKEMFFSLLRFLECCWIRAMGNTKAL</sequence>
<dbReference type="EMBL" id="LKHV01000005">
    <property type="protein sequence ID" value="KRG18777.1"/>
    <property type="molecule type" value="Genomic_DNA"/>
</dbReference>
<dbReference type="STRING" id="437022.CC99x_01258"/>
<name>A0A0Q9YGT0_9GAMM</name>
<reference evidence="2" key="2">
    <citation type="journal article" date="2016" name="Genome Announc.">
        <title>Draft Genome Sequences of Two Novel Amoeba-Resistant Intranuclear Bacteria, 'Candidatus Berkiella cookevillensis' and 'Candidatus Berkiella aquae'.</title>
        <authorList>
            <person name="Mehari Y.T."/>
            <person name="Arivett B.A."/>
            <person name="Farone A.L."/>
            <person name="Gunderson J.H."/>
            <person name="Farone M.B."/>
        </authorList>
    </citation>
    <scope>NUCLEOTIDE SEQUENCE</scope>
    <source>
        <strain evidence="2">CC99</strain>
    </source>
</reference>
<reference evidence="2" key="3">
    <citation type="submission" date="2021-06" db="EMBL/GenBank/DDBJ databases">
        <title>Genomic Description and Analysis of Intracellular Bacteria, Candidatus Berkiella cookevillensis and Candidatus Berkiella aquae.</title>
        <authorList>
            <person name="Kidane D.T."/>
            <person name="Mehari Y.T."/>
            <person name="Rice F.C."/>
            <person name="Arivett B.A."/>
            <person name="Farone A.L."/>
            <person name="Berk S.G."/>
            <person name="Farone M.B."/>
        </authorList>
    </citation>
    <scope>NUCLEOTIDE SEQUENCE</scope>
    <source>
        <strain evidence="2">CC99</strain>
    </source>
</reference>